<protein>
    <submittedName>
        <fullName evidence="1">Uncharacterized protein</fullName>
    </submittedName>
</protein>
<accession>J9FUH8</accession>
<organism evidence="1">
    <name type="scientific">gut metagenome</name>
    <dbReference type="NCBI Taxonomy" id="749906"/>
    <lineage>
        <taxon>unclassified sequences</taxon>
        <taxon>metagenomes</taxon>
        <taxon>organismal metagenomes</taxon>
    </lineage>
</organism>
<reference evidence="1" key="1">
    <citation type="journal article" date="2012" name="PLoS ONE">
        <title>Gene sets for utilization of primary and secondary nutrition supplies in the distal gut of endangered iberian lynx.</title>
        <authorList>
            <person name="Alcaide M."/>
            <person name="Messina E."/>
            <person name="Richter M."/>
            <person name="Bargiela R."/>
            <person name="Peplies J."/>
            <person name="Huws S.A."/>
            <person name="Newbold C.J."/>
            <person name="Golyshin P.N."/>
            <person name="Simon M.A."/>
            <person name="Lopez G."/>
            <person name="Yakimov M.M."/>
            <person name="Ferrer M."/>
        </authorList>
    </citation>
    <scope>NUCLEOTIDE SEQUENCE</scope>
</reference>
<dbReference type="AlphaFoldDB" id="J9FUH8"/>
<sequence>MTTPFSVTRRFHRPKAYPSPAQKRARHLWFRLRANPARVAQSILARLSNPAKARLSYRASGLYQLQDGYRGKNVASAQLWDQPAGEYHRPMLLQH</sequence>
<comment type="caution">
    <text evidence="1">The sequence shown here is derived from an EMBL/GenBank/DDBJ whole genome shotgun (WGS) entry which is preliminary data.</text>
</comment>
<evidence type="ECO:0000313" key="1">
    <source>
        <dbReference type="EMBL" id="EJW98611.1"/>
    </source>
</evidence>
<proteinExistence type="predicted"/>
<gene>
    <name evidence="1" type="ORF">EVA_13281</name>
</gene>
<dbReference type="EMBL" id="AMCI01004188">
    <property type="protein sequence ID" value="EJW98611.1"/>
    <property type="molecule type" value="Genomic_DNA"/>
</dbReference>
<name>J9FUH8_9ZZZZ</name>